<proteinExistence type="inferred from homology"/>
<dbReference type="EC" id="3.6.4.13" evidence="1"/>
<evidence type="ECO:0000256" key="10">
    <source>
        <dbReference type="SAM" id="MobiDB-lite"/>
    </source>
</evidence>
<dbReference type="PROSITE" id="PS00039">
    <property type="entry name" value="DEAD_ATP_HELICASE"/>
    <property type="match status" value="1"/>
</dbReference>
<dbReference type="CDD" id="cd18787">
    <property type="entry name" value="SF2_C_DEAD"/>
    <property type="match status" value="1"/>
</dbReference>
<evidence type="ECO:0000259" key="12">
    <source>
        <dbReference type="PROSITE" id="PS51194"/>
    </source>
</evidence>
<reference evidence="13 14" key="1">
    <citation type="journal article" date="2018" name="Mol. Biol. Evol.">
        <title>Analysis of the draft genome of the red seaweed Gracilariopsis chorda provides insights into genome size evolution in Rhodophyta.</title>
        <authorList>
            <person name="Lee J."/>
            <person name="Yang E.C."/>
            <person name="Graf L."/>
            <person name="Yang J.H."/>
            <person name="Qiu H."/>
            <person name="Zel Zion U."/>
            <person name="Chan C.X."/>
            <person name="Stephens T.G."/>
            <person name="Weber A.P.M."/>
            <person name="Boo G.H."/>
            <person name="Boo S.M."/>
            <person name="Kim K.M."/>
            <person name="Shin Y."/>
            <person name="Jung M."/>
            <person name="Lee S.J."/>
            <person name="Yim H.S."/>
            <person name="Lee J.H."/>
            <person name="Bhattacharya D."/>
            <person name="Yoon H.S."/>
        </authorList>
    </citation>
    <scope>NUCLEOTIDE SEQUENCE [LARGE SCALE GENOMIC DNA]</scope>
    <source>
        <strain evidence="13 14">SKKU-2015</strain>
        <tissue evidence="13">Whole body</tissue>
    </source>
</reference>
<dbReference type="OrthoDB" id="360161at2759"/>
<comment type="caution">
    <text evidence="13">The sequence shown here is derived from an EMBL/GenBank/DDBJ whole genome shotgun (WGS) entry which is preliminary data.</text>
</comment>
<evidence type="ECO:0000259" key="11">
    <source>
        <dbReference type="PROSITE" id="PS51192"/>
    </source>
</evidence>
<keyword evidence="2 9" id="KW-0547">Nucleotide-binding</keyword>
<protein>
    <recommendedName>
        <fullName evidence="1">RNA helicase</fullName>
        <ecNumber evidence="1">3.6.4.13</ecNumber>
    </recommendedName>
</protein>
<comment type="similarity">
    <text evidence="7">Belongs to the DEAD box helicase family. DDX52/ROK1 subfamily.</text>
</comment>
<keyword evidence="5 9" id="KW-0067">ATP-binding</keyword>
<evidence type="ECO:0000256" key="6">
    <source>
        <dbReference type="ARBA" id="ARBA00022884"/>
    </source>
</evidence>
<name>A0A2V3ILG7_9FLOR</name>
<dbReference type="InterPro" id="IPR011545">
    <property type="entry name" value="DEAD/DEAH_box_helicase_dom"/>
</dbReference>
<dbReference type="PANTHER" id="PTHR47959">
    <property type="entry name" value="ATP-DEPENDENT RNA HELICASE RHLE-RELATED"/>
    <property type="match status" value="1"/>
</dbReference>
<dbReference type="Pfam" id="PF00270">
    <property type="entry name" value="DEAD"/>
    <property type="match status" value="1"/>
</dbReference>
<feature type="region of interest" description="Disordered" evidence="10">
    <location>
        <begin position="1"/>
        <end position="50"/>
    </location>
</feature>
<feature type="domain" description="Helicase C-terminal" evidence="12">
    <location>
        <begin position="303"/>
        <end position="447"/>
    </location>
</feature>
<evidence type="ECO:0000313" key="13">
    <source>
        <dbReference type="EMBL" id="PXF42925.1"/>
    </source>
</evidence>
<feature type="compositionally biased region" description="Low complexity" evidence="10">
    <location>
        <begin position="487"/>
        <end position="496"/>
    </location>
</feature>
<dbReference type="STRING" id="448386.A0A2V3ILG7"/>
<evidence type="ECO:0000256" key="5">
    <source>
        <dbReference type="ARBA" id="ARBA00022840"/>
    </source>
</evidence>
<dbReference type="InterPro" id="IPR001650">
    <property type="entry name" value="Helicase_C-like"/>
</dbReference>
<dbReference type="PANTHER" id="PTHR47959:SF15">
    <property type="entry name" value="RNA HELICASE"/>
    <property type="match status" value="1"/>
</dbReference>
<organism evidence="13 14">
    <name type="scientific">Gracilariopsis chorda</name>
    <dbReference type="NCBI Taxonomy" id="448386"/>
    <lineage>
        <taxon>Eukaryota</taxon>
        <taxon>Rhodophyta</taxon>
        <taxon>Florideophyceae</taxon>
        <taxon>Rhodymeniophycidae</taxon>
        <taxon>Gracilariales</taxon>
        <taxon>Gracilariaceae</taxon>
        <taxon>Gracilariopsis</taxon>
    </lineage>
</organism>
<dbReference type="GO" id="GO:0016787">
    <property type="term" value="F:hydrolase activity"/>
    <property type="evidence" value="ECO:0007669"/>
    <property type="project" value="UniProtKB-KW"/>
</dbReference>
<dbReference type="InterPro" id="IPR044742">
    <property type="entry name" value="DEAD/DEAH_RhlB"/>
</dbReference>
<feature type="compositionally biased region" description="Pro residues" evidence="10">
    <location>
        <begin position="19"/>
        <end position="35"/>
    </location>
</feature>
<dbReference type="InterPro" id="IPR000629">
    <property type="entry name" value="RNA-helicase_DEAD-box_CS"/>
</dbReference>
<dbReference type="GO" id="GO:0003723">
    <property type="term" value="F:RNA binding"/>
    <property type="evidence" value="ECO:0007669"/>
    <property type="project" value="UniProtKB-KW"/>
</dbReference>
<evidence type="ECO:0000256" key="4">
    <source>
        <dbReference type="ARBA" id="ARBA00022806"/>
    </source>
</evidence>
<gene>
    <name evidence="13" type="ORF">BWQ96_07372</name>
</gene>
<keyword evidence="6" id="KW-0694">RNA-binding</keyword>
<dbReference type="Pfam" id="PF00271">
    <property type="entry name" value="Helicase_C"/>
    <property type="match status" value="1"/>
</dbReference>
<keyword evidence="4 9" id="KW-0347">Helicase</keyword>
<dbReference type="GO" id="GO:0003724">
    <property type="term" value="F:RNA helicase activity"/>
    <property type="evidence" value="ECO:0007669"/>
    <property type="project" value="UniProtKB-EC"/>
</dbReference>
<accession>A0A2V3ILG7</accession>
<evidence type="ECO:0000256" key="1">
    <source>
        <dbReference type="ARBA" id="ARBA00012552"/>
    </source>
</evidence>
<evidence type="ECO:0000313" key="14">
    <source>
        <dbReference type="Proteomes" id="UP000247409"/>
    </source>
</evidence>
<dbReference type="InterPro" id="IPR014001">
    <property type="entry name" value="Helicase_ATP-bd"/>
</dbReference>
<comment type="catalytic activity">
    <reaction evidence="8">
        <text>ATP + H2O = ADP + phosphate + H(+)</text>
        <dbReference type="Rhea" id="RHEA:13065"/>
        <dbReference type="ChEBI" id="CHEBI:15377"/>
        <dbReference type="ChEBI" id="CHEBI:15378"/>
        <dbReference type="ChEBI" id="CHEBI:30616"/>
        <dbReference type="ChEBI" id="CHEBI:43474"/>
        <dbReference type="ChEBI" id="CHEBI:456216"/>
        <dbReference type="EC" id="3.6.4.13"/>
    </reaction>
</comment>
<dbReference type="PROSITE" id="PS51192">
    <property type="entry name" value="HELICASE_ATP_BIND_1"/>
    <property type="match status" value="1"/>
</dbReference>
<evidence type="ECO:0000256" key="3">
    <source>
        <dbReference type="ARBA" id="ARBA00022801"/>
    </source>
</evidence>
<dbReference type="SMART" id="SM00487">
    <property type="entry name" value="DEXDc"/>
    <property type="match status" value="1"/>
</dbReference>
<dbReference type="SMART" id="SM00490">
    <property type="entry name" value="HELICc"/>
    <property type="match status" value="1"/>
</dbReference>
<dbReference type="InterPro" id="IPR027417">
    <property type="entry name" value="P-loop_NTPase"/>
</dbReference>
<evidence type="ECO:0000256" key="9">
    <source>
        <dbReference type="RuleBase" id="RU000492"/>
    </source>
</evidence>
<feature type="region of interest" description="Disordered" evidence="10">
    <location>
        <begin position="461"/>
        <end position="508"/>
    </location>
</feature>
<keyword evidence="3 9" id="KW-0378">Hydrolase</keyword>
<dbReference type="InterPro" id="IPR050079">
    <property type="entry name" value="DEAD_box_RNA_helicase"/>
</dbReference>
<dbReference type="Gene3D" id="3.40.50.300">
    <property type="entry name" value="P-loop containing nucleotide triphosphate hydrolases"/>
    <property type="match status" value="2"/>
</dbReference>
<dbReference type="EMBL" id="NBIV01000145">
    <property type="protein sequence ID" value="PXF42925.1"/>
    <property type="molecule type" value="Genomic_DNA"/>
</dbReference>
<dbReference type="CDD" id="cd00268">
    <property type="entry name" value="DEADc"/>
    <property type="match status" value="1"/>
</dbReference>
<evidence type="ECO:0000256" key="2">
    <source>
        <dbReference type="ARBA" id="ARBA00022741"/>
    </source>
</evidence>
<sequence>MLHDPLRALMRGCRRAPKQPAPKQPAPEQPAPEQPAPERAAPAAPPPAPTFAELLPDARIQSALHALQVRAPTAIQAAVIPHFHTNDVLAVAPTGSGKTLCYVLPLLTHHLQLAQRQQPPRCHSVILAPTHELVNQIARVLERVLKLTHTRAHVRALNSKQALAAWNSAPNAVNFVIATPQRLVAAAQLLKSSSSTPDFIVLDEADELLSDKFLPQVDDALHVCGVVNKANNHKHGSQRMHMFSATMAPAVAHLARCLMNDMKRVTVGASAYGGSFAVDEAVKHIEQRFVFVGGRAEQGKVMAVRNLLRNGVQAPVLLFVQSKERAAQLFRELLYDGVHVDAIHSDRTVAARETAVQRFREGNTWVLIATDVLSRGLDFLAVRTVINYDVPSSAAAYVHRIGRCGRNGRHGVALSLFTEEDLKLIGAVVRVARASGALVPEWLLRAGGRVRADEVRRLERRPPKRAAVGGPNMASVGGGRRKRRRVQPQSQQQPRGGARGGTEARAHD</sequence>
<dbReference type="AlphaFoldDB" id="A0A2V3ILG7"/>
<feature type="domain" description="Helicase ATP-binding" evidence="11">
    <location>
        <begin position="79"/>
        <end position="265"/>
    </location>
</feature>
<dbReference type="Proteomes" id="UP000247409">
    <property type="component" value="Unassembled WGS sequence"/>
</dbReference>
<dbReference type="PROSITE" id="PS51194">
    <property type="entry name" value="HELICASE_CTER"/>
    <property type="match status" value="1"/>
</dbReference>
<dbReference type="GO" id="GO:0005829">
    <property type="term" value="C:cytosol"/>
    <property type="evidence" value="ECO:0007669"/>
    <property type="project" value="TreeGrafter"/>
</dbReference>
<keyword evidence="14" id="KW-1185">Reference proteome</keyword>
<evidence type="ECO:0000256" key="8">
    <source>
        <dbReference type="ARBA" id="ARBA00047984"/>
    </source>
</evidence>
<evidence type="ECO:0000256" key="7">
    <source>
        <dbReference type="ARBA" id="ARBA00024355"/>
    </source>
</evidence>
<dbReference type="SUPFAM" id="SSF52540">
    <property type="entry name" value="P-loop containing nucleoside triphosphate hydrolases"/>
    <property type="match status" value="1"/>
</dbReference>
<dbReference type="GO" id="GO:0005524">
    <property type="term" value="F:ATP binding"/>
    <property type="evidence" value="ECO:0007669"/>
    <property type="project" value="UniProtKB-KW"/>
</dbReference>